<comment type="caution">
    <text evidence="2">The sequence shown here is derived from an EMBL/GenBank/DDBJ whole genome shotgun (WGS) entry which is preliminary data.</text>
</comment>
<protein>
    <recommendedName>
        <fullName evidence="4">Transmembrane protein</fullName>
    </recommendedName>
</protein>
<dbReference type="AlphaFoldDB" id="A0A846TQ31"/>
<dbReference type="RefSeq" id="WP_168104882.1">
    <property type="nucleotide sequence ID" value="NZ_CP051215.1"/>
</dbReference>
<feature type="transmembrane region" description="Helical" evidence="1">
    <location>
        <begin position="108"/>
        <end position="128"/>
    </location>
</feature>
<proteinExistence type="predicted"/>
<evidence type="ECO:0000313" key="2">
    <source>
        <dbReference type="EMBL" id="NKE38410.1"/>
    </source>
</evidence>
<evidence type="ECO:0000256" key="1">
    <source>
        <dbReference type="SAM" id="Phobius"/>
    </source>
</evidence>
<dbReference type="EMBL" id="JAAVVK010000001">
    <property type="protein sequence ID" value="NKE38410.1"/>
    <property type="molecule type" value="Genomic_DNA"/>
</dbReference>
<dbReference type="Proteomes" id="UP000584587">
    <property type="component" value="Unassembled WGS sequence"/>
</dbReference>
<feature type="transmembrane region" description="Helical" evidence="1">
    <location>
        <begin position="148"/>
        <end position="170"/>
    </location>
</feature>
<keyword evidence="3" id="KW-1185">Reference proteome</keyword>
<evidence type="ECO:0008006" key="4">
    <source>
        <dbReference type="Google" id="ProtNLM"/>
    </source>
</evidence>
<keyword evidence="1" id="KW-0812">Transmembrane</keyword>
<feature type="transmembrane region" description="Helical" evidence="1">
    <location>
        <begin position="190"/>
        <end position="213"/>
    </location>
</feature>
<gene>
    <name evidence="2" type="ORF">HER12_01380</name>
</gene>
<name>A0A846TQ31_9MOLU</name>
<keyword evidence="1" id="KW-1133">Transmembrane helix</keyword>
<feature type="transmembrane region" description="Helical" evidence="1">
    <location>
        <begin position="70"/>
        <end position="96"/>
    </location>
</feature>
<sequence length="333" mass="37297">MAYNNNDYNHYNNPNNANGYNPYSAVPRNWLVMAQIFGTVFSVIGLIVYISYMNDIYNALASDDLTNKAIVSLMLALIIYFVWRSIYTALIIIRLAKRSSDEELCANRYIISALSLGVGGFFTPFLVTAFPNVATTSTIKPRYFLSKTMAICTMVGFPIFALSYFLPLLVGTNAIANKNYIFDASSTMGVISIIVLTISVSVFALGLMTWTLFLPYKIQNDFDNNSNSKLFKLISTIWMSILTIELVFILIFSFFRLIAAFSDFLRAGERGGLFRMMFALLNLVVTITYVGMVIYITTKTMAGLWSVDGTVTIGKYEHTSTAKNRLAETNMNV</sequence>
<feature type="transmembrane region" description="Helical" evidence="1">
    <location>
        <begin position="30"/>
        <end position="50"/>
    </location>
</feature>
<organism evidence="2 3">
    <name type="scientific">Spiroplasma platyhelix PALS-1</name>
    <dbReference type="NCBI Taxonomy" id="1276218"/>
    <lineage>
        <taxon>Bacteria</taxon>
        <taxon>Bacillati</taxon>
        <taxon>Mycoplasmatota</taxon>
        <taxon>Mollicutes</taxon>
        <taxon>Entomoplasmatales</taxon>
        <taxon>Spiroplasmataceae</taxon>
        <taxon>Spiroplasma</taxon>
    </lineage>
</organism>
<feature type="transmembrane region" description="Helical" evidence="1">
    <location>
        <begin position="276"/>
        <end position="296"/>
    </location>
</feature>
<evidence type="ECO:0000313" key="3">
    <source>
        <dbReference type="Proteomes" id="UP000584587"/>
    </source>
</evidence>
<keyword evidence="1" id="KW-0472">Membrane</keyword>
<accession>A0A846TQ31</accession>
<reference evidence="2 3" key="1">
    <citation type="submission" date="2020-04" db="EMBL/GenBank/DDBJ databases">
        <title>Complete genome sequence of Spiroplasma platyhelix ATCC 51748, an insect isolate.</title>
        <authorList>
            <person name="Green E.A."/>
            <person name="Klassen J.L."/>
        </authorList>
    </citation>
    <scope>NUCLEOTIDE SEQUENCE [LARGE SCALE GENOMIC DNA]</scope>
    <source>
        <strain evidence="2 3">PALS-1</strain>
    </source>
</reference>
<feature type="transmembrane region" description="Helical" evidence="1">
    <location>
        <begin position="233"/>
        <end position="255"/>
    </location>
</feature>